<protein>
    <submittedName>
        <fullName evidence="2">Uncharacterized protein</fullName>
    </submittedName>
</protein>
<gene>
    <name evidence="2" type="ORF">ACFSR1_14685</name>
</gene>
<keyword evidence="1" id="KW-1133">Transmembrane helix</keyword>
<evidence type="ECO:0000313" key="3">
    <source>
        <dbReference type="Proteomes" id="UP001597319"/>
    </source>
</evidence>
<evidence type="ECO:0000313" key="2">
    <source>
        <dbReference type="EMBL" id="MFD2563924.1"/>
    </source>
</evidence>
<keyword evidence="1" id="KW-0472">Membrane</keyword>
<name>A0ABW5LJC6_9FLAO</name>
<dbReference type="EMBL" id="JBHULE010000019">
    <property type="protein sequence ID" value="MFD2563924.1"/>
    <property type="molecule type" value="Genomic_DNA"/>
</dbReference>
<feature type="transmembrane region" description="Helical" evidence="1">
    <location>
        <begin position="7"/>
        <end position="29"/>
    </location>
</feature>
<proteinExistence type="predicted"/>
<accession>A0ABW5LJC6</accession>
<keyword evidence="3" id="KW-1185">Reference proteome</keyword>
<feature type="transmembrane region" description="Helical" evidence="1">
    <location>
        <begin position="81"/>
        <end position="103"/>
    </location>
</feature>
<dbReference type="RefSeq" id="WP_378293752.1">
    <property type="nucleotide sequence ID" value="NZ_JBHULE010000019.1"/>
</dbReference>
<dbReference type="Proteomes" id="UP001597319">
    <property type="component" value="Unassembled WGS sequence"/>
</dbReference>
<organism evidence="2 3">
    <name type="scientific">Aquimarina rubra</name>
    <dbReference type="NCBI Taxonomy" id="1920033"/>
    <lineage>
        <taxon>Bacteria</taxon>
        <taxon>Pseudomonadati</taxon>
        <taxon>Bacteroidota</taxon>
        <taxon>Flavobacteriia</taxon>
        <taxon>Flavobacteriales</taxon>
        <taxon>Flavobacteriaceae</taxon>
        <taxon>Aquimarina</taxon>
    </lineage>
</organism>
<evidence type="ECO:0000256" key="1">
    <source>
        <dbReference type="SAM" id="Phobius"/>
    </source>
</evidence>
<keyword evidence="1" id="KW-0812">Transmembrane</keyword>
<reference evidence="3" key="1">
    <citation type="journal article" date="2019" name="Int. J. Syst. Evol. Microbiol.">
        <title>The Global Catalogue of Microorganisms (GCM) 10K type strain sequencing project: providing services to taxonomists for standard genome sequencing and annotation.</title>
        <authorList>
            <consortium name="The Broad Institute Genomics Platform"/>
            <consortium name="The Broad Institute Genome Sequencing Center for Infectious Disease"/>
            <person name="Wu L."/>
            <person name="Ma J."/>
        </authorList>
    </citation>
    <scope>NUCLEOTIDE SEQUENCE [LARGE SCALE GENOMIC DNA]</scope>
    <source>
        <strain evidence="3">KCTC 52274</strain>
    </source>
</reference>
<sequence>MSELTEYLIAIAICSPLFFFIVAVAFRLLDNSASLFLDNEILVDSSYVSGDLIREHIEGTEDMKLKKSLKKALVFRKLHNLFMILAVISLPPVIIACFLIPFIA</sequence>
<comment type="caution">
    <text evidence="2">The sequence shown here is derived from an EMBL/GenBank/DDBJ whole genome shotgun (WGS) entry which is preliminary data.</text>
</comment>